<evidence type="ECO:0000313" key="1">
    <source>
        <dbReference type="EMBL" id="ATA88661.1"/>
    </source>
</evidence>
<sequence>MKKKNYFSLLFVFALLLVGCKDNDDVKESDVVAMPNSSSFQNLRKAALAELTQTKEFEVDGNGNIEFTSKKGVKVSIPEYCLTVNGGTVSGTVKLEFIEHFDKSTLLTTNIATMGRDSNGDVKFLVTGGAFYLKLTHNGKEVESPTYCNYELEVPAKLTGKLDNTMKLWYGNFNEEGNLIWEEVITENWNPETGEGWNPETGEGWNPEVPMPGLMFQDEKYLVIANKFGWVNIDRFYDNELREVTPVTVKVPSEYDGKNSAVYMSYKEVPGLATIYYHIDKKIFTTGNYTLPIGLEVHVIFASESNGKWAYAIKSAKITKDHQVEFLKSDLKEATQAEFEAAIEAIK</sequence>
<proteinExistence type="predicted"/>
<reference evidence="2" key="1">
    <citation type="submission" date="2017-06" db="EMBL/GenBank/DDBJ databases">
        <title>Capnocytophaga spp. assemblies.</title>
        <authorList>
            <person name="Gulvik C.A."/>
        </authorList>
    </citation>
    <scope>NUCLEOTIDE SEQUENCE [LARGE SCALE GENOMIC DNA]</scope>
    <source>
        <strain evidence="2">H2177</strain>
    </source>
</reference>
<dbReference type="AlphaFoldDB" id="A0A250FUH0"/>
<dbReference type="PROSITE" id="PS51257">
    <property type="entry name" value="PROKAR_LIPOPROTEIN"/>
    <property type="match status" value="1"/>
</dbReference>
<dbReference type="KEGG" id="csto:CGC58_02245"/>
<protein>
    <submittedName>
        <fullName evidence="1">Uncharacterized protein</fullName>
    </submittedName>
</protein>
<accession>A0A250FUH0</accession>
<evidence type="ECO:0000313" key="2">
    <source>
        <dbReference type="Proteomes" id="UP000217348"/>
    </source>
</evidence>
<organism evidence="1 2">
    <name type="scientific">Capnocytophaga stomatis</name>
    <dbReference type="NCBI Taxonomy" id="1848904"/>
    <lineage>
        <taxon>Bacteria</taxon>
        <taxon>Pseudomonadati</taxon>
        <taxon>Bacteroidota</taxon>
        <taxon>Flavobacteriia</taxon>
        <taxon>Flavobacteriales</taxon>
        <taxon>Flavobacteriaceae</taxon>
        <taxon>Capnocytophaga</taxon>
    </lineage>
</organism>
<gene>
    <name evidence="1" type="ORF">CGC58_02245</name>
</gene>
<name>A0A250FUH0_9FLAO</name>
<dbReference type="Proteomes" id="UP000217348">
    <property type="component" value="Chromosome"/>
</dbReference>
<dbReference type="EMBL" id="CP022387">
    <property type="protein sequence ID" value="ATA88661.1"/>
    <property type="molecule type" value="Genomic_DNA"/>
</dbReference>
<dbReference type="OrthoDB" id="1488726at2"/>
<dbReference type="RefSeq" id="WP_095894937.1">
    <property type="nucleotide sequence ID" value="NZ_BOPJ01000002.1"/>
</dbReference>